<evidence type="ECO:0000313" key="3">
    <source>
        <dbReference type="Proteomes" id="UP000221165"/>
    </source>
</evidence>
<keyword evidence="3" id="KW-1185">Reference proteome</keyword>
<dbReference type="Proteomes" id="UP000221165">
    <property type="component" value="Unassembled WGS sequence"/>
</dbReference>
<evidence type="ECO:0000313" key="2">
    <source>
        <dbReference type="EMBL" id="PHJ18156.1"/>
    </source>
</evidence>
<organism evidence="2 3">
    <name type="scientific">Cystoisospora suis</name>
    <dbReference type="NCBI Taxonomy" id="483139"/>
    <lineage>
        <taxon>Eukaryota</taxon>
        <taxon>Sar</taxon>
        <taxon>Alveolata</taxon>
        <taxon>Apicomplexa</taxon>
        <taxon>Conoidasida</taxon>
        <taxon>Coccidia</taxon>
        <taxon>Eucoccidiorida</taxon>
        <taxon>Eimeriorina</taxon>
        <taxon>Sarcocystidae</taxon>
        <taxon>Cystoisospora</taxon>
    </lineage>
</organism>
<feature type="region of interest" description="Disordered" evidence="1">
    <location>
        <begin position="1"/>
        <end position="21"/>
    </location>
</feature>
<evidence type="ECO:0000256" key="1">
    <source>
        <dbReference type="SAM" id="MobiDB-lite"/>
    </source>
</evidence>
<comment type="caution">
    <text evidence="2">The sequence shown here is derived from an EMBL/GenBank/DDBJ whole genome shotgun (WGS) entry which is preliminary data.</text>
</comment>
<dbReference type="RefSeq" id="XP_067919865.1">
    <property type="nucleotide sequence ID" value="XM_068068152.1"/>
</dbReference>
<gene>
    <name evidence="2" type="ORF">CSUI_008012</name>
</gene>
<reference evidence="2 3" key="1">
    <citation type="journal article" date="2017" name="Int. J. Parasitol.">
        <title>The genome of the protozoan parasite Cystoisospora suis and a reverse vaccinology approach to identify vaccine candidates.</title>
        <authorList>
            <person name="Palmieri N."/>
            <person name="Shrestha A."/>
            <person name="Ruttkowski B."/>
            <person name="Beck T."/>
            <person name="Vogl C."/>
            <person name="Tomley F."/>
            <person name="Blake D.P."/>
            <person name="Joachim A."/>
        </authorList>
    </citation>
    <scope>NUCLEOTIDE SEQUENCE [LARGE SCALE GENOMIC DNA]</scope>
    <source>
        <strain evidence="2 3">Wien I</strain>
    </source>
</reference>
<dbReference type="EMBL" id="MIGC01004367">
    <property type="protein sequence ID" value="PHJ18156.1"/>
    <property type="molecule type" value="Genomic_DNA"/>
</dbReference>
<sequence length="120" mass="13258">MLRAGADFSSPGQRKGSKGFAEVAPGDQIMCGPLCDRIMYRPFRRTGHMPFLEAMVQALSLRLLPTAASCSDGLEPGTVCCVFFCRTMCYCFVAPVMLVDCQLELWFRSLSSAPVIHTRQ</sequence>
<dbReference type="VEuPathDB" id="ToxoDB:CSUI_008012"/>
<dbReference type="GeneID" id="94431363"/>
<name>A0A2C6KP53_9APIC</name>
<accession>A0A2C6KP53</accession>
<proteinExistence type="predicted"/>
<protein>
    <submittedName>
        <fullName evidence="2">Uncharacterized protein</fullName>
    </submittedName>
</protein>
<dbReference type="AlphaFoldDB" id="A0A2C6KP53"/>